<evidence type="ECO:0000313" key="2">
    <source>
        <dbReference type="Proteomes" id="UP000176631"/>
    </source>
</evidence>
<name>A0A1G1W8R7_9BACT</name>
<gene>
    <name evidence="1" type="ORF">A2172_00700</name>
</gene>
<reference evidence="1 2" key="1">
    <citation type="journal article" date="2016" name="Nat. Commun.">
        <title>Thousands of microbial genomes shed light on interconnected biogeochemical processes in an aquifer system.</title>
        <authorList>
            <person name="Anantharaman K."/>
            <person name="Brown C.T."/>
            <person name="Hug L.A."/>
            <person name="Sharon I."/>
            <person name="Castelle C.J."/>
            <person name="Probst A.J."/>
            <person name="Thomas B.C."/>
            <person name="Singh A."/>
            <person name="Wilkins M.J."/>
            <person name="Karaoz U."/>
            <person name="Brodie E.L."/>
            <person name="Williams K.H."/>
            <person name="Hubbard S.S."/>
            <person name="Banfield J.F."/>
        </authorList>
    </citation>
    <scope>NUCLEOTIDE SEQUENCE [LARGE SCALE GENOMIC DNA]</scope>
</reference>
<proteinExistence type="predicted"/>
<accession>A0A1G1W8R7</accession>
<dbReference type="STRING" id="1802593.A2172_00700"/>
<dbReference type="Proteomes" id="UP000176631">
    <property type="component" value="Unassembled WGS sequence"/>
</dbReference>
<protein>
    <submittedName>
        <fullName evidence="1">Uncharacterized protein</fullName>
    </submittedName>
</protein>
<dbReference type="InterPro" id="IPR045660">
    <property type="entry name" value="DUF6390"/>
</dbReference>
<dbReference type="AlphaFoldDB" id="A0A1G1W8R7"/>
<dbReference type="Pfam" id="PF19927">
    <property type="entry name" value="DUF6390"/>
    <property type="match status" value="1"/>
</dbReference>
<comment type="caution">
    <text evidence="1">The sequence shown here is derived from an EMBL/GenBank/DDBJ whole genome shotgun (WGS) entry which is preliminary data.</text>
</comment>
<dbReference type="EMBL" id="MHCP01000015">
    <property type="protein sequence ID" value="OGY24052.1"/>
    <property type="molecule type" value="Genomic_DNA"/>
</dbReference>
<evidence type="ECO:0000313" key="1">
    <source>
        <dbReference type="EMBL" id="OGY24052.1"/>
    </source>
</evidence>
<sequence length="242" mass="27066">MSGLKTAAVYSLPSYSLGYCGPQDAKSRKALIDYTTGKNVSEKAVRGIFEKFEAAYKYYQLIAKKNNITDPLDEKVVKAFWVGNSLLGKVDEKDLKNLILTGFTQPGLLTEEVASQRADQVPKGAVPHHSFHVLILGAVTGRIKLQGEMLDLCRIGWGRILEVKRKKLKVKYKPLLVGKTYGFGKEVEKEIEWNPKIAPDVKVGDIASFHWAQVCEVLTPQEVINLENYTQNTIDLVNLKND</sequence>
<organism evidence="1 2">
    <name type="scientific">Candidatus Woykebacteria bacterium RBG_13_40_15</name>
    <dbReference type="NCBI Taxonomy" id="1802593"/>
    <lineage>
        <taxon>Bacteria</taxon>
        <taxon>Candidatus Woykeibacteriota</taxon>
    </lineage>
</organism>